<sequence length="157" mass="18064">MKAEDIRLSYTNPVTGERASRDAGRQYVEIDGVLLVVTHIYRSRGFPDWSAKAFTGHLESSAHLEWAKAGNAFGFAHLRRRDLLAQIAADVGTEEWKQKRNAWLAVPRDRWAPRRYTIERRGVGDWWAVPRYPQRDRERGPYLSEETARADLGDAAR</sequence>
<protein>
    <submittedName>
        <fullName evidence="2">Uncharacterized protein</fullName>
    </submittedName>
</protein>
<dbReference type="EMBL" id="CP002996">
    <property type="protein sequence ID" value="AEM88880.1"/>
    <property type="molecule type" value="Genomic_DNA"/>
</dbReference>
<dbReference type="AlphaFoldDB" id="G2PHS9"/>
<dbReference type="Proteomes" id="UP000008703">
    <property type="component" value="Plasmid pSTRVI02"/>
</dbReference>
<geneLocation type="plasmid" evidence="2 3">
    <name>pSTRVI02</name>
</geneLocation>
<gene>
    <name evidence="2" type="ORF">Strvi_0104</name>
</gene>
<dbReference type="HOGENOM" id="CLU_1676923_0_0_11"/>
<dbReference type="KEGG" id="svl:Strvi_0104"/>
<keyword evidence="3" id="KW-1185">Reference proteome</keyword>
<feature type="region of interest" description="Disordered" evidence="1">
    <location>
        <begin position="137"/>
        <end position="157"/>
    </location>
</feature>
<evidence type="ECO:0000313" key="3">
    <source>
        <dbReference type="Proteomes" id="UP000008703"/>
    </source>
</evidence>
<keyword evidence="2" id="KW-0614">Plasmid</keyword>
<proteinExistence type="predicted"/>
<accession>G2PHS9</accession>
<reference evidence="2" key="1">
    <citation type="submission" date="2011-08" db="EMBL/GenBank/DDBJ databases">
        <title>Complete sequence of plasmid 2 of Streptomyces violaceusniger Tu 4113.</title>
        <authorList>
            <consortium name="US DOE Joint Genome Institute"/>
            <person name="Lucas S."/>
            <person name="Han J."/>
            <person name="Lapidus A."/>
            <person name="Cheng J.-F."/>
            <person name="Goodwin L."/>
            <person name="Pitluck S."/>
            <person name="Peters L."/>
            <person name="Ivanova N."/>
            <person name="Daligault H."/>
            <person name="Detter J.C."/>
            <person name="Han C."/>
            <person name="Tapia R."/>
            <person name="Land M."/>
            <person name="Hauser L."/>
            <person name="Kyrpides N."/>
            <person name="Ivanova N."/>
            <person name="Pagani I."/>
            <person name="Hagen A."/>
            <person name="Katz L."/>
            <person name="Fiedler H.-P."/>
            <person name="Keasling J."/>
            <person name="Fortman J."/>
            <person name="Woyke T."/>
        </authorList>
    </citation>
    <scope>NUCLEOTIDE SEQUENCE [LARGE SCALE GENOMIC DNA]</scope>
    <source>
        <strain evidence="2">Tu 4113</strain>
        <plasmid evidence="2">pSTRVI02</plasmid>
    </source>
</reference>
<dbReference type="eggNOG" id="ENOG50321UW">
    <property type="taxonomic scope" value="Bacteria"/>
</dbReference>
<dbReference type="RefSeq" id="WP_014043815.1">
    <property type="nucleotide sequence ID" value="NC_015952.1"/>
</dbReference>
<evidence type="ECO:0000313" key="2">
    <source>
        <dbReference type="EMBL" id="AEM88880.1"/>
    </source>
</evidence>
<evidence type="ECO:0000256" key="1">
    <source>
        <dbReference type="SAM" id="MobiDB-lite"/>
    </source>
</evidence>
<organism evidence="2 3">
    <name type="scientific">Streptomyces violaceusniger (strain Tu 4113)</name>
    <dbReference type="NCBI Taxonomy" id="653045"/>
    <lineage>
        <taxon>Bacteria</taxon>
        <taxon>Bacillati</taxon>
        <taxon>Actinomycetota</taxon>
        <taxon>Actinomycetes</taxon>
        <taxon>Kitasatosporales</taxon>
        <taxon>Streptomycetaceae</taxon>
        <taxon>Streptomyces</taxon>
        <taxon>Streptomyces violaceusniger group</taxon>
    </lineage>
</organism>
<name>G2PHS9_STRV4</name>